<dbReference type="InterPro" id="IPR011644">
    <property type="entry name" value="Heme_NO-bd"/>
</dbReference>
<dbReference type="Gene3D" id="6.10.250.780">
    <property type="match status" value="1"/>
</dbReference>
<organism evidence="10">
    <name type="scientific">Timema genevievae</name>
    <name type="common">Walking stick</name>
    <dbReference type="NCBI Taxonomy" id="629358"/>
    <lineage>
        <taxon>Eukaryota</taxon>
        <taxon>Metazoa</taxon>
        <taxon>Ecdysozoa</taxon>
        <taxon>Arthropoda</taxon>
        <taxon>Hexapoda</taxon>
        <taxon>Insecta</taxon>
        <taxon>Pterygota</taxon>
        <taxon>Neoptera</taxon>
        <taxon>Polyneoptera</taxon>
        <taxon>Phasmatodea</taxon>
        <taxon>Timematodea</taxon>
        <taxon>Timematoidea</taxon>
        <taxon>Timematidae</taxon>
        <taxon>Timema</taxon>
    </lineage>
</organism>
<evidence type="ECO:0000256" key="5">
    <source>
        <dbReference type="ARBA" id="ARBA00023134"/>
    </source>
</evidence>
<dbReference type="GO" id="GO:0005525">
    <property type="term" value="F:GTP binding"/>
    <property type="evidence" value="ECO:0007669"/>
    <property type="project" value="UniProtKB-KW"/>
</dbReference>
<dbReference type="Gene3D" id="3.30.450.260">
    <property type="entry name" value="Haem NO binding associated domain"/>
    <property type="match status" value="1"/>
</dbReference>
<keyword evidence="3" id="KW-0963">Cytoplasm</keyword>
<feature type="compositionally biased region" description="Low complexity" evidence="8">
    <location>
        <begin position="864"/>
        <end position="876"/>
    </location>
</feature>
<dbReference type="EC" id="4.6.1.2" evidence="2"/>
<name>A0A7R9K4C1_TIMGE</name>
<evidence type="ECO:0000256" key="2">
    <source>
        <dbReference type="ARBA" id="ARBA00012202"/>
    </source>
</evidence>
<comment type="subcellular location">
    <subcellularLocation>
        <location evidence="1">Cytoplasm</location>
    </subcellularLocation>
</comment>
<dbReference type="SMART" id="SM00044">
    <property type="entry name" value="CYCc"/>
    <property type="match status" value="1"/>
</dbReference>
<keyword evidence="5" id="KW-0342">GTP-binding</keyword>
<dbReference type="InterPro" id="IPR001054">
    <property type="entry name" value="A/G_cyclase"/>
</dbReference>
<dbReference type="PANTHER" id="PTHR45655">
    <property type="entry name" value="GUANYLATE CYCLASE SOLUBLE SUBUNIT BETA-2"/>
    <property type="match status" value="1"/>
</dbReference>
<evidence type="ECO:0000256" key="4">
    <source>
        <dbReference type="ARBA" id="ARBA00022741"/>
    </source>
</evidence>
<feature type="domain" description="Guanylate cyclase" evidence="9">
    <location>
        <begin position="703"/>
        <end position="829"/>
    </location>
</feature>
<dbReference type="AlphaFoldDB" id="A0A7R9K4C1"/>
<dbReference type="SUPFAM" id="SSF55073">
    <property type="entry name" value="Nucleotide cyclase"/>
    <property type="match status" value="1"/>
</dbReference>
<dbReference type="InterPro" id="IPR042463">
    <property type="entry name" value="HNOB_dom_associated_sf"/>
</dbReference>
<dbReference type="Gene3D" id="3.90.1520.10">
    <property type="entry name" value="H-NOX domain"/>
    <property type="match status" value="1"/>
</dbReference>
<dbReference type="InterPro" id="IPR026906">
    <property type="entry name" value="LRR_5"/>
</dbReference>
<dbReference type="PANTHER" id="PTHR45655:SF5">
    <property type="entry name" value="SOLUBLE GUANYLATE CYCLASE 89DA-RELATED"/>
    <property type="match status" value="1"/>
</dbReference>
<feature type="region of interest" description="Disordered" evidence="8">
    <location>
        <begin position="860"/>
        <end position="880"/>
    </location>
</feature>
<dbReference type="InterPro" id="IPR011645">
    <property type="entry name" value="HNOB_dom_associated"/>
</dbReference>
<accession>A0A7R9K4C1</accession>
<keyword evidence="7" id="KW-0141">cGMP biosynthesis</keyword>
<dbReference type="EMBL" id="OE843295">
    <property type="protein sequence ID" value="CAD7602785.1"/>
    <property type="molecule type" value="Genomic_DNA"/>
</dbReference>
<dbReference type="SUPFAM" id="SSF111126">
    <property type="entry name" value="Ligand-binding domain in the NO signalling and Golgi transport"/>
    <property type="match status" value="1"/>
</dbReference>
<evidence type="ECO:0000256" key="3">
    <source>
        <dbReference type="ARBA" id="ARBA00022490"/>
    </source>
</evidence>
<dbReference type="GO" id="GO:0019934">
    <property type="term" value="P:cGMP-mediated signaling"/>
    <property type="evidence" value="ECO:0007669"/>
    <property type="project" value="TreeGrafter"/>
</dbReference>
<keyword evidence="4" id="KW-0547">Nucleotide-binding</keyword>
<protein>
    <recommendedName>
        <fullName evidence="2">guanylate cyclase</fullName>
        <ecNumber evidence="2">4.6.1.2</ecNumber>
    </recommendedName>
</protein>
<dbReference type="PROSITE" id="PS50125">
    <property type="entry name" value="GUANYLATE_CYCLASE_2"/>
    <property type="match status" value="1"/>
</dbReference>
<dbReference type="CDD" id="cd07302">
    <property type="entry name" value="CHD"/>
    <property type="match status" value="1"/>
</dbReference>
<evidence type="ECO:0000259" key="9">
    <source>
        <dbReference type="PROSITE" id="PS50125"/>
    </source>
</evidence>
<dbReference type="InterPro" id="IPR029787">
    <property type="entry name" value="Nucleotide_cyclase"/>
</dbReference>
<dbReference type="InterPro" id="IPR038158">
    <property type="entry name" value="H-NOX_domain_sf"/>
</dbReference>
<gene>
    <name evidence="10" type="ORF">TGEB3V08_LOCUS8481</name>
</gene>
<dbReference type="Pfam" id="PF07700">
    <property type="entry name" value="HNOB"/>
    <property type="match status" value="1"/>
</dbReference>
<proteinExistence type="predicted"/>
<dbReference type="GO" id="GO:0008074">
    <property type="term" value="C:guanylate cyclase complex, soluble"/>
    <property type="evidence" value="ECO:0007669"/>
    <property type="project" value="TreeGrafter"/>
</dbReference>
<reference evidence="10" key="1">
    <citation type="submission" date="2020-11" db="EMBL/GenBank/DDBJ databases">
        <authorList>
            <person name="Tran Van P."/>
        </authorList>
    </citation>
    <scope>NUCLEOTIDE SEQUENCE</scope>
</reference>
<dbReference type="InterPro" id="IPR024096">
    <property type="entry name" value="NO_sig/Golgi_transp_ligand-bd"/>
</dbReference>
<dbReference type="GO" id="GO:0020037">
    <property type="term" value="F:heme binding"/>
    <property type="evidence" value="ECO:0007669"/>
    <property type="project" value="InterPro"/>
</dbReference>
<dbReference type="Pfam" id="PF07701">
    <property type="entry name" value="HNOBA"/>
    <property type="match status" value="1"/>
</dbReference>
<dbReference type="Pfam" id="PF00211">
    <property type="entry name" value="Guanylate_cyc"/>
    <property type="match status" value="1"/>
</dbReference>
<evidence type="ECO:0000256" key="7">
    <source>
        <dbReference type="ARBA" id="ARBA00023293"/>
    </source>
</evidence>
<keyword evidence="6" id="KW-0456">Lyase</keyword>
<dbReference type="GO" id="GO:0004383">
    <property type="term" value="F:guanylate cyclase activity"/>
    <property type="evidence" value="ECO:0007669"/>
    <property type="project" value="UniProtKB-EC"/>
</dbReference>
<evidence type="ECO:0000313" key="10">
    <source>
        <dbReference type="EMBL" id="CAD7602785.1"/>
    </source>
</evidence>
<dbReference type="Pfam" id="PF13306">
    <property type="entry name" value="LRR_5"/>
    <property type="match status" value="1"/>
</dbReference>
<dbReference type="GO" id="GO:0070482">
    <property type="term" value="P:response to oxygen levels"/>
    <property type="evidence" value="ECO:0007669"/>
    <property type="project" value="TreeGrafter"/>
</dbReference>
<dbReference type="Gene3D" id="3.30.70.1230">
    <property type="entry name" value="Nucleotide cyclase"/>
    <property type="match status" value="1"/>
</dbReference>
<evidence type="ECO:0000256" key="8">
    <source>
        <dbReference type="SAM" id="MobiDB-lite"/>
    </source>
</evidence>
<evidence type="ECO:0000256" key="6">
    <source>
        <dbReference type="ARBA" id="ARBA00023239"/>
    </source>
</evidence>
<evidence type="ECO:0000256" key="1">
    <source>
        <dbReference type="ARBA" id="ARBA00004496"/>
    </source>
</evidence>
<sequence length="914" mass="102891">MEKLPDPGAELEYGEEIWREILERAGCKYTVFNTHQIYPDNLVPNLAAASAEVTGPGATAEQFMEFFGRCFVRFFSNFGYDQTIKATGRYFSDFLQSVDNIHLQMRFTYPKMKSPSMYITHVDPEGVVLVYRSTRQGFIQYFMGQLYQIAEELYNTCCSLQSVLSSGHLYQIAEELYNTCCSLQSVLSPGQLYQIAEELYNTCQLYQIAEELYNTCCSLQSVLSSGQLYQIAEELYNTCCSLQSVLSPGQLYQIAEELYNTCQLYQIAEELYNTCCSLQSVLSSGQLYQIAEELYNRCCSLQSVLSSGQLYQIAEELYNTCCSLQSVLSSGQLYQIVEELHNTCQLYQIAEELYNTCCSLQSVLSLGQLYQIAGELYNTCCSLQSANCTKIAEELYNTQLAITVLEENTSAPGSRKVLVKFRLDFDNREFVFSKTASKSNLERLELPPVSCSVLMKMFPFGLVYNKDMKVLAVGEKLLQVYGDPDAILGRPITDNFKLRRPRGVPFTWKNTLDLRCVLFELEVVRVRPEEEELPSTPVLEGSSGVVELPNLDRRGSQGTRCILLKGQMTFVKDINCIIFLCSPIVNNLDELSNMGLFLNDLNLHGLSREMVLAGWHHCSRLELMFEKAEQRSMELEHSYSLLDCWKRRGDELLYSMIPKSVADRLRTGENPMSTCQVMYWTMCDRHTTGENHMNTCQTFDAVSVLFCELVDFNSVTLQDAMDVVTSMNAVFTCFDALMDRFNVYKVETVGQVYMAVSGAPEFTPDHAQNVADVSLCLVRRVEQMHLPSGIRIQIRIGVHTGPVVAGIVGMKVPRYCLFGDTVNTAARMQTTSQGKGEMKTFWISEKEPAMVTDILTPLKASDATTPPTDMTQTTTPNTPPISVIEANTPVEVKQVTSKLTAGSSVLTTRIQTKP</sequence>